<gene>
    <name evidence="9" type="ORF">CLUMA_CG007899</name>
</gene>
<dbReference type="Proteomes" id="UP000183832">
    <property type="component" value="Unassembled WGS sequence"/>
</dbReference>
<dbReference type="GO" id="GO:0005737">
    <property type="term" value="C:cytoplasm"/>
    <property type="evidence" value="ECO:0007669"/>
    <property type="project" value="TreeGrafter"/>
</dbReference>
<reference evidence="9 10" key="1">
    <citation type="submission" date="2015-04" db="EMBL/GenBank/DDBJ databases">
        <authorList>
            <person name="Syromyatnikov M.Y."/>
            <person name="Popov V.N."/>
        </authorList>
    </citation>
    <scope>NUCLEOTIDE SEQUENCE [LARGE SCALE GENOMIC DNA]</scope>
</reference>
<sequence>MVRIIAMINRIDPSVKTYCQFYYEEGNKQLTSEVFEYLMIWKQQWMMFDENGYLPYLISCKNPITDIPTSVSLVERKCDEPTNNLKVIFNQPENELRKPFAVCAKHLIFDEDITTRLIEWIEIVSILGATKIYFYVVRVHPNIMKALKYYESKGIVEIEFIVDLELSNDRSKEKYHKILSQMVAVNDCFLKHMHEYEIISIFDTDELIMPTIDETWKDLLARNSYNDDLPPALTFTNLYFFIGDNSADETKLEIPEDFFFLRHIYRAQNHSRKGLAMKAFFNPQKVLVICNHFPLVCIKKGVSSRKDCKVEFISTEFGRLQHYRSKVHLGCNKEYTKEECEDFENNQIKDLTLWKYKNEIVENVSNVKKIIGMRSVKSIKSTFTIHAFEDFI</sequence>
<evidence type="ECO:0000313" key="10">
    <source>
        <dbReference type="Proteomes" id="UP000183832"/>
    </source>
</evidence>
<dbReference type="Pfam" id="PF01697">
    <property type="entry name" value="Glyco_transf_92"/>
    <property type="match status" value="1"/>
</dbReference>
<evidence type="ECO:0000313" key="9">
    <source>
        <dbReference type="EMBL" id="CRK94392.1"/>
    </source>
</evidence>
<dbReference type="EC" id="2.4.1.-" evidence="8"/>
<keyword evidence="4 8" id="KW-0808">Transferase</keyword>
<evidence type="ECO:0000256" key="2">
    <source>
        <dbReference type="ARBA" id="ARBA00007647"/>
    </source>
</evidence>
<evidence type="ECO:0000256" key="3">
    <source>
        <dbReference type="ARBA" id="ARBA00022676"/>
    </source>
</evidence>
<keyword evidence="10" id="KW-1185">Reference proteome</keyword>
<dbReference type="AlphaFoldDB" id="A0A1J1I245"/>
<evidence type="ECO:0000256" key="5">
    <source>
        <dbReference type="ARBA" id="ARBA00022692"/>
    </source>
</evidence>
<dbReference type="EMBL" id="CVRI01000038">
    <property type="protein sequence ID" value="CRK94392.1"/>
    <property type="molecule type" value="Genomic_DNA"/>
</dbReference>
<organism evidence="9 10">
    <name type="scientific">Clunio marinus</name>
    <dbReference type="NCBI Taxonomy" id="568069"/>
    <lineage>
        <taxon>Eukaryota</taxon>
        <taxon>Metazoa</taxon>
        <taxon>Ecdysozoa</taxon>
        <taxon>Arthropoda</taxon>
        <taxon>Hexapoda</taxon>
        <taxon>Insecta</taxon>
        <taxon>Pterygota</taxon>
        <taxon>Neoptera</taxon>
        <taxon>Endopterygota</taxon>
        <taxon>Diptera</taxon>
        <taxon>Nematocera</taxon>
        <taxon>Chironomoidea</taxon>
        <taxon>Chironomidae</taxon>
        <taxon>Clunio</taxon>
    </lineage>
</organism>
<keyword evidence="7" id="KW-0472">Membrane</keyword>
<name>A0A1J1I245_9DIPT</name>
<dbReference type="GO" id="GO:0016020">
    <property type="term" value="C:membrane"/>
    <property type="evidence" value="ECO:0007669"/>
    <property type="project" value="UniProtKB-SubCell"/>
</dbReference>
<proteinExistence type="inferred from homology"/>
<keyword evidence="5" id="KW-0812">Transmembrane</keyword>
<evidence type="ECO:0000256" key="1">
    <source>
        <dbReference type="ARBA" id="ARBA00004167"/>
    </source>
</evidence>
<dbReference type="PANTHER" id="PTHR21461">
    <property type="entry name" value="GLYCOSYLTRANSFERASE FAMILY 92 PROTEIN"/>
    <property type="match status" value="1"/>
</dbReference>
<dbReference type="PANTHER" id="PTHR21461:SF83">
    <property type="entry name" value="GLYCOSYLTRANSFERASE FAMILY 92 PROTEIN"/>
    <property type="match status" value="1"/>
</dbReference>
<dbReference type="OrthoDB" id="7773765at2759"/>
<keyword evidence="3 8" id="KW-0328">Glycosyltransferase</keyword>
<keyword evidence="6" id="KW-1133">Transmembrane helix</keyword>
<dbReference type="GO" id="GO:0016757">
    <property type="term" value="F:glycosyltransferase activity"/>
    <property type="evidence" value="ECO:0007669"/>
    <property type="project" value="UniProtKB-UniRule"/>
</dbReference>
<protein>
    <recommendedName>
        <fullName evidence="8">Glycosyltransferase family 92 protein</fullName>
        <ecNumber evidence="8">2.4.1.-</ecNumber>
    </recommendedName>
</protein>
<comment type="subcellular location">
    <subcellularLocation>
        <location evidence="1">Membrane</location>
        <topology evidence="1">Single-pass membrane protein</topology>
    </subcellularLocation>
</comment>
<evidence type="ECO:0000256" key="7">
    <source>
        <dbReference type="ARBA" id="ARBA00023136"/>
    </source>
</evidence>
<accession>A0A1J1I245</accession>
<dbReference type="InterPro" id="IPR008166">
    <property type="entry name" value="Glyco_transf_92"/>
</dbReference>
<comment type="similarity">
    <text evidence="2 8">Belongs to the glycosyltransferase 92 family.</text>
</comment>
<evidence type="ECO:0000256" key="8">
    <source>
        <dbReference type="RuleBase" id="RU366017"/>
    </source>
</evidence>
<evidence type="ECO:0000256" key="6">
    <source>
        <dbReference type="ARBA" id="ARBA00022989"/>
    </source>
</evidence>
<evidence type="ECO:0000256" key="4">
    <source>
        <dbReference type="ARBA" id="ARBA00022679"/>
    </source>
</evidence>